<dbReference type="InterPro" id="IPR039799">
    <property type="entry name" value="ALR/ERV"/>
</dbReference>
<dbReference type="PROSITE" id="PS51324">
    <property type="entry name" value="ERV_ALR"/>
    <property type="match status" value="1"/>
</dbReference>
<dbReference type="PANTHER" id="PTHR12645:SF0">
    <property type="entry name" value="FAD-LINKED SULFHYDRYL OXIDASE ALR"/>
    <property type="match status" value="1"/>
</dbReference>
<feature type="domain" description="ERV/ALR sulfhydryl oxidase" evidence="7">
    <location>
        <begin position="24"/>
        <end position="124"/>
    </location>
</feature>
<evidence type="ECO:0000259" key="7">
    <source>
        <dbReference type="PROSITE" id="PS51324"/>
    </source>
</evidence>
<evidence type="ECO:0000313" key="8">
    <source>
        <dbReference type="EMBL" id="QHT86436.1"/>
    </source>
</evidence>
<reference evidence="8" key="1">
    <citation type="journal article" date="2020" name="Nature">
        <title>Giant virus diversity and host interactions through global metagenomics.</title>
        <authorList>
            <person name="Schulz F."/>
            <person name="Roux S."/>
            <person name="Paez-Espino D."/>
            <person name="Jungbluth S."/>
            <person name="Walsh D.A."/>
            <person name="Denef V.J."/>
            <person name="McMahon K.D."/>
            <person name="Konstantinidis K.T."/>
            <person name="Eloe-Fadrosh E.A."/>
            <person name="Kyrpides N.C."/>
            <person name="Woyke T."/>
        </authorList>
    </citation>
    <scope>NUCLEOTIDE SEQUENCE</scope>
    <source>
        <strain evidence="8">GVMAG-M-3300023184-186</strain>
    </source>
</reference>
<comment type="cofactor">
    <cofactor evidence="1">
        <name>FAD</name>
        <dbReference type="ChEBI" id="CHEBI:57692"/>
    </cofactor>
</comment>
<evidence type="ECO:0000256" key="5">
    <source>
        <dbReference type="ARBA" id="ARBA00023002"/>
    </source>
</evidence>
<name>A0A6C0I257_9ZZZZ</name>
<evidence type="ECO:0000256" key="1">
    <source>
        <dbReference type="ARBA" id="ARBA00001974"/>
    </source>
</evidence>
<evidence type="ECO:0000256" key="6">
    <source>
        <dbReference type="ARBA" id="ARBA00023157"/>
    </source>
</evidence>
<dbReference type="PANTHER" id="PTHR12645">
    <property type="entry name" value="ALR/ERV"/>
    <property type="match status" value="1"/>
</dbReference>
<keyword evidence="4" id="KW-0274">FAD</keyword>
<accession>A0A6C0I257</accession>
<keyword evidence="6" id="KW-1015">Disulfide bond</keyword>
<dbReference type="EC" id="1.8.3.2" evidence="2"/>
<dbReference type="GO" id="GO:0016971">
    <property type="term" value="F:flavin-dependent sulfhydryl oxidase activity"/>
    <property type="evidence" value="ECO:0007669"/>
    <property type="project" value="InterPro"/>
</dbReference>
<organism evidence="8">
    <name type="scientific">viral metagenome</name>
    <dbReference type="NCBI Taxonomy" id="1070528"/>
    <lineage>
        <taxon>unclassified sequences</taxon>
        <taxon>metagenomes</taxon>
        <taxon>organismal metagenomes</taxon>
    </lineage>
</organism>
<sequence length="128" mass="15501">MRLQYLNYKKKYFILYKIIINMNNAMSISTWGPLGWDWLHNLAICYPTSPSENDMFFTLTKIYNFINKLPCDKCKKHSIHYINTNPINVTSNKKIQYWVFHFHNSVNKKLNKKIFSILEYNIKYNKHL</sequence>
<evidence type="ECO:0000256" key="4">
    <source>
        <dbReference type="ARBA" id="ARBA00022827"/>
    </source>
</evidence>
<dbReference type="EMBL" id="MN740068">
    <property type="protein sequence ID" value="QHT86436.1"/>
    <property type="molecule type" value="Genomic_DNA"/>
</dbReference>
<dbReference type="Pfam" id="PF04777">
    <property type="entry name" value="Evr1_Alr"/>
    <property type="match status" value="1"/>
</dbReference>
<evidence type="ECO:0000256" key="2">
    <source>
        <dbReference type="ARBA" id="ARBA00012512"/>
    </source>
</evidence>
<dbReference type="InterPro" id="IPR017905">
    <property type="entry name" value="ERV/ALR_sulphydryl_oxidase"/>
</dbReference>
<dbReference type="InterPro" id="IPR036774">
    <property type="entry name" value="ERV/ALR_sulphydryl_oxid_sf"/>
</dbReference>
<protein>
    <recommendedName>
        <fullName evidence="2">thiol oxidase</fullName>
        <ecNumber evidence="2">1.8.3.2</ecNumber>
    </recommendedName>
</protein>
<keyword evidence="5" id="KW-0560">Oxidoreductase</keyword>
<keyword evidence="3" id="KW-0285">Flavoprotein</keyword>
<dbReference type="AlphaFoldDB" id="A0A6C0I257"/>
<evidence type="ECO:0000256" key="3">
    <source>
        <dbReference type="ARBA" id="ARBA00022630"/>
    </source>
</evidence>
<dbReference type="GO" id="GO:0005739">
    <property type="term" value="C:mitochondrion"/>
    <property type="evidence" value="ECO:0007669"/>
    <property type="project" value="TreeGrafter"/>
</dbReference>
<dbReference type="GO" id="GO:0050660">
    <property type="term" value="F:flavin adenine dinucleotide binding"/>
    <property type="evidence" value="ECO:0007669"/>
    <property type="project" value="TreeGrafter"/>
</dbReference>
<dbReference type="SUPFAM" id="SSF69000">
    <property type="entry name" value="FAD-dependent thiol oxidase"/>
    <property type="match status" value="1"/>
</dbReference>
<dbReference type="Gene3D" id="1.20.120.310">
    <property type="entry name" value="ERV/ALR sulfhydryl oxidase domain"/>
    <property type="match status" value="1"/>
</dbReference>
<proteinExistence type="predicted"/>